<dbReference type="STRING" id="946362.F2UP30"/>
<dbReference type="OMA" id="GATWCKP"/>
<dbReference type="eggNOG" id="KOG0907">
    <property type="taxonomic scope" value="Eukaryota"/>
</dbReference>
<feature type="chain" id="PRO_5003290857" evidence="3">
    <location>
        <begin position="29"/>
        <end position="209"/>
    </location>
</feature>
<dbReference type="GeneID" id="16069696"/>
<dbReference type="AlphaFoldDB" id="F2UP30"/>
<keyword evidence="6" id="KW-1185">Reference proteome</keyword>
<dbReference type="CDD" id="cd02947">
    <property type="entry name" value="TRX_family"/>
    <property type="match status" value="1"/>
</dbReference>
<keyword evidence="3" id="KW-0732">Signal</keyword>
<evidence type="ECO:0000259" key="4">
    <source>
        <dbReference type="PROSITE" id="PS51352"/>
    </source>
</evidence>
<reference evidence="5" key="1">
    <citation type="submission" date="2009-08" db="EMBL/GenBank/DDBJ databases">
        <title>Annotation of Salpingoeca rosetta.</title>
        <authorList>
            <consortium name="The Broad Institute Genome Sequencing Platform"/>
            <person name="Russ C."/>
            <person name="Cuomo C."/>
            <person name="Burger G."/>
            <person name="Gray M.W."/>
            <person name="Holland P.W.H."/>
            <person name="King N."/>
            <person name="Lang F.B.F."/>
            <person name="Roger A.J."/>
            <person name="Ruiz-Trillo I."/>
            <person name="Young S.K."/>
            <person name="Zeng Q."/>
            <person name="Gargeya S."/>
            <person name="Alvarado L."/>
            <person name="Berlin A."/>
            <person name="Chapman S.B."/>
            <person name="Chen Z."/>
            <person name="Freedman E."/>
            <person name="Gellesch M."/>
            <person name="Goldberg J."/>
            <person name="Griggs A."/>
            <person name="Gujja S."/>
            <person name="Heilman E."/>
            <person name="Heiman D."/>
            <person name="Howarth C."/>
            <person name="Mehta T."/>
            <person name="Neiman D."/>
            <person name="Pearson M."/>
            <person name="Roberts A."/>
            <person name="Saif S."/>
            <person name="Shea T."/>
            <person name="Shenoy N."/>
            <person name="Sisk P."/>
            <person name="Stolte C."/>
            <person name="Sykes S."/>
            <person name="White J."/>
            <person name="Yandava C."/>
            <person name="Haas B."/>
            <person name="Nusbaum C."/>
            <person name="Birren B."/>
        </authorList>
    </citation>
    <scope>NUCLEOTIDE SEQUENCE [LARGE SCALE GENOMIC DNA]</scope>
    <source>
        <strain evidence="5">ATCC 50818</strain>
    </source>
</reference>
<evidence type="ECO:0000256" key="3">
    <source>
        <dbReference type="SAM" id="SignalP"/>
    </source>
</evidence>
<dbReference type="Proteomes" id="UP000007799">
    <property type="component" value="Unassembled WGS sequence"/>
</dbReference>
<sequence length="209" mass="23192">MIICIGPVCIPLWGLFPFLLVLLSKAWAKIKSWLGIETAAAPETPAEEQKETTSNVLHSDKDDKGTRKTAIEASSGDATEEAASKAASDTDGLRARKPDKFKAVVQVESVKHFQDLMREATDKGWPLVVKFTAVWCKPCKAIQPHYQQLAAKLPGIFLQVDVDEVDELADRYRVNALPTFLVVKDRKRLFSSVVISQEELTSVLQQHCS</sequence>
<dbReference type="EMBL" id="GL832985">
    <property type="protein sequence ID" value="EGD79385.1"/>
    <property type="molecule type" value="Genomic_DNA"/>
</dbReference>
<dbReference type="RefSeq" id="XP_004989154.1">
    <property type="nucleotide sequence ID" value="XM_004989097.1"/>
</dbReference>
<evidence type="ECO:0000256" key="2">
    <source>
        <dbReference type="SAM" id="MobiDB-lite"/>
    </source>
</evidence>
<keyword evidence="1" id="KW-1015">Disulfide bond</keyword>
<organism evidence="6">
    <name type="scientific">Salpingoeca rosetta (strain ATCC 50818 / BSB-021)</name>
    <dbReference type="NCBI Taxonomy" id="946362"/>
    <lineage>
        <taxon>Eukaryota</taxon>
        <taxon>Choanoflagellata</taxon>
        <taxon>Craspedida</taxon>
        <taxon>Salpingoecidae</taxon>
        <taxon>Salpingoeca</taxon>
    </lineage>
</organism>
<dbReference type="OrthoDB" id="2121326at2759"/>
<dbReference type="InParanoid" id="F2UP30"/>
<dbReference type="PANTHER" id="PTHR46115">
    <property type="entry name" value="THIOREDOXIN-LIKE PROTEIN 1"/>
    <property type="match status" value="1"/>
</dbReference>
<dbReference type="Gene3D" id="3.40.30.10">
    <property type="entry name" value="Glutaredoxin"/>
    <property type="match status" value="1"/>
</dbReference>
<evidence type="ECO:0000313" key="5">
    <source>
        <dbReference type="EMBL" id="EGD79385.1"/>
    </source>
</evidence>
<evidence type="ECO:0000313" key="6">
    <source>
        <dbReference type="Proteomes" id="UP000007799"/>
    </source>
</evidence>
<name>F2UP30_SALR5</name>
<dbReference type="SUPFAM" id="SSF52833">
    <property type="entry name" value="Thioredoxin-like"/>
    <property type="match status" value="1"/>
</dbReference>
<protein>
    <submittedName>
        <fullName evidence="5">Thioredoxin h isoform 1</fullName>
    </submittedName>
</protein>
<dbReference type="InterPro" id="IPR036249">
    <property type="entry name" value="Thioredoxin-like_sf"/>
</dbReference>
<dbReference type="Pfam" id="PF00085">
    <property type="entry name" value="Thioredoxin"/>
    <property type="match status" value="1"/>
</dbReference>
<dbReference type="KEGG" id="sre:PTSG_09795"/>
<accession>F2UP30</accession>
<gene>
    <name evidence="5" type="ORF">PTSG_09795</name>
</gene>
<dbReference type="PROSITE" id="PS51352">
    <property type="entry name" value="THIOREDOXIN_2"/>
    <property type="match status" value="1"/>
</dbReference>
<feature type="signal peptide" evidence="3">
    <location>
        <begin position="1"/>
        <end position="28"/>
    </location>
</feature>
<feature type="domain" description="Thioredoxin" evidence="4">
    <location>
        <begin position="76"/>
        <end position="209"/>
    </location>
</feature>
<dbReference type="InterPro" id="IPR013766">
    <property type="entry name" value="Thioredoxin_domain"/>
</dbReference>
<evidence type="ECO:0000256" key="1">
    <source>
        <dbReference type="ARBA" id="ARBA00023157"/>
    </source>
</evidence>
<feature type="compositionally biased region" description="Basic and acidic residues" evidence="2">
    <location>
        <begin position="58"/>
        <end position="70"/>
    </location>
</feature>
<proteinExistence type="predicted"/>
<feature type="region of interest" description="Disordered" evidence="2">
    <location>
        <begin position="42"/>
        <end position="91"/>
    </location>
</feature>